<sequence>AEPKKTTFTIGDRSQSSGGIYTRSVENVPLVMGNRYQVTLVAVNQWENNYSISSVRLNKLVKSGYGEDDTTNDGSVAGWVILVLLLICIPIVLYFILK</sequence>
<protein>
    <submittedName>
        <fullName evidence="2">Uncharacterized protein</fullName>
    </submittedName>
</protein>
<dbReference type="Proteomes" id="UP001233999">
    <property type="component" value="Unassembled WGS sequence"/>
</dbReference>
<keyword evidence="1" id="KW-0472">Membrane</keyword>
<evidence type="ECO:0000256" key="1">
    <source>
        <dbReference type="SAM" id="Phobius"/>
    </source>
</evidence>
<proteinExistence type="predicted"/>
<feature type="non-terminal residue" evidence="2">
    <location>
        <position position="98"/>
    </location>
</feature>
<feature type="non-terminal residue" evidence="2">
    <location>
        <position position="1"/>
    </location>
</feature>
<dbReference type="EMBL" id="JASPKZ010006435">
    <property type="protein sequence ID" value="KAJ9587440.1"/>
    <property type="molecule type" value="Genomic_DNA"/>
</dbReference>
<keyword evidence="1" id="KW-1133">Transmembrane helix</keyword>
<evidence type="ECO:0000313" key="2">
    <source>
        <dbReference type="EMBL" id="KAJ9587440.1"/>
    </source>
</evidence>
<feature type="transmembrane region" description="Helical" evidence="1">
    <location>
        <begin position="76"/>
        <end position="97"/>
    </location>
</feature>
<reference evidence="2" key="2">
    <citation type="submission" date="2023-05" db="EMBL/GenBank/DDBJ databases">
        <authorList>
            <person name="Fouks B."/>
        </authorList>
    </citation>
    <scope>NUCLEOTIDE SEQUENCE</scope>
    <source>
        <strain evidence="2">Stay&amp;Tobe</strain>
        <tissue evidence="2">Testes</tissue>
    </source>
</reference>
<keyword evidence="1" id="KW-0812">Transmembrane</keyword>
<organism evidence="2 3">
    <name type="scientific">Diploptera punctata</name>
    <name type="common">Pacific beetle cockroach</name>
    <dbReference type="NCBI Taxonomy" id="6984"/>
    <lineage>
        <taxon>Eukaryota</taxon>
        <taxon>Metazoa</taxon>
        <taxon>Ecdysozoa</taxon>
        <taxon>Arthropoda</taxon>
        <taxon>Hexapoda</taxon>
        <taxon>Insecta</taxon>
        <taxon>Pterygota</taxon>
        <taxon>Neoptera</taxon>
        <taxon>Polyneoptera</taxon>
        <taxon>Dictyoptera</taxon>
        <taxon>Blattodea</taxon>
        <taxon>Blaberoidea</taxon>
        <taxon>Blaberidae</taxon>
        <taxon>Diplopterinae</taxon>
        <taxon>Diploptera</taxon>
    </lineage>
</organism>
<comment type="caution">
    <text evidence="2">The sequence shown here is derived from an EMBL/GenBank/DDBJ whole genome shotgun (WGS) entry which is preliminary data.</text>
</comment>
<dbReference type="AlphaFoldDB" id="A0AAD8EEE8"/>
<keyword evidence="3" id="KW-1185">Reference proteome</keyword>
<name>A0AAD8EEE8_DIPPU</name>
<accession>A0AAD8EEE8</accession>
<evidence type="ECO:0000313" key="3">
    <source>
        <dbReference type="Proteomes" id="UP001233999"/>
    </source>
</evidence>
<reference evidence="2" key="1">
    <citation type="journal article" date="2023" name="IScience">
        <title>Live-bearing cockroach genome reveals convergent evolutionary mechanisms linked to viviparity in insects and beyond.</title>
        <authorList>
            <person name="Fouks B."/>
            <person name="Harrison M.C."/>
            <person name="Mikhailova A.A."/>
            <person name="Marchal E."/>
            <person name="English S."/>
            <person name="Carruthers M."/>
            <person name="Jennings E.C."/>
            <person name="Chiamaka E.L."/>
            <person name="Frigard R.A."/>
            <person name="Pippel M."/>
            <person name="Attardo G.M."/>
            <person name="Benoit J.B."/>
            <person name="Bornberg-Bauer E."/>
            <person name="Tobe S.S."/>
        </authorList>
    </citation>
    <scope>NUCLEOTIDE SEQUENCE</scope>
    <source>
        <strain evidence="2">Stay&amp;Tobe</strain>
    </source>
</reference>
<gene>
    <name evidence="2" type="ORF">L9F63_019034</name>
</gene>